<protein>
    <submittedName>
        <fullName evidence="1">Uncharacterized protein</fullName>
    </submittedName>
</protein>
<reference evidence="1" key="1">
    <citation type="journal article" date="2014" name="Front. Microbiol.">
        <title>High frequency of phylogenetically diverse reductive dehalogenase-homologous genes in deep subseafloor sedimentary metagenomes.</title>
        <authorList>
            <person name="Kawai M."/>
            <person name="Futagami T."/>
            <person name="Toyoda A."/>
            <person name="Takaki Y."/>
            <person name="Nishi S."/>
            <person name="Hori S."/>
            <person name="Arai W."/>
            <person name="Tsubouchi T."/>
            <person name="Morono Y."/>
            <person name="Uchiyama I."/>
            <person name="Ito T."/>
            <person name="Fujiyama A."/>
            <person name="Inagaki F."/>
            <person name="Takami H."/>
        </authorList>
    </citation>
    <scope>NUCLEOTIDE SEQUENCE</scope>
    <source>
        <strain evidence="1">Expedition CK06-06</strain>
    </source>
</reference>
<accession>X1M190</accession>
<name>X1M190_9ZZZZ</name>
<sequence>ALEQLPKKEFPELIGITDWADLTYDRINEDFIVRLEAYF</sequence>
<dbReference type="AlphaFoldDB" id="X1M190"/>
<evidence type="ECO:0000313" key="1">
    <source>
        <dbReference type="EMBL" id="GAI11836.1"/>
    </source>
</evidence>
<feature type="non-terminal residue" evidence="1">
    <location>
        <position position="1"/>
    </location>
</feature>
<gene>
    <name evidence="1" type="ORF">S06H3_22130</name>
</gene>
<comment type="caution">
    <text evidence="1">The sequence shown here is derived from an EMBL/GenBank/DDBJ whole genome shotgun (WGS) entry which is preliminary data.</text>
</comment>
<organism evidence="1">
    <name type="scientific">marine sediment metagenome</name>
    <dbReference type="NCBI Taxonomy" id="412755"/>
    <lineage>
        <taxon>unclassified sequences</taxon>
        <taxon>metagenomes</taxon>
        <taxon>ecological metagenomes</taxon>
    </lineage>
</organism>
<dbReference type="EMBL" id="BARV01011760">
    <property type="protein sequence ID" value="GAI11836.1"/>
    <property type="molecule type" value="Genomic_DNA"/>
</dbReference>
<proteinExistence type="predicted"/>